<name>A0A183B1W7_9TREM</name>
<keyword evidence="2" id="KW-1185">Reference proteome</keyword>
<reference evidence="3" key="1">
    <citation type="submission" date="2016-06" db="UniProtKB">
        <authorList>
            <consortium name="WormBaseParasite"/>
        </authorList>
    </citation>
    <scope>IDENTIFICATION</scope>
</reference>
<dbReference type="AlphaFoldDB" id="A0A183B1W7"/>
<evidence type="ECO:0000313" key="3">
    <source>
        <dbReference type="WBParaSite" id="ECPE_0001324101-mRNA-1"/>
    </source>
</evidence>
<evidence type="ECO:0000313" key="1">
    <source>
        <dbReference type="EMBL" id="VDP90474.1"/>
    </source>
</evidence>
<reference evidence="1 2" key="2">
    <citation type="submission" date="2018-11" db="EMBL/GenBank/DDBJ databases">
        <authorList>
            <consortium name="Pathogen Informatics"/>
        </authorList>
    </citation>
    <scope>NUCLEOTIDE SEQUENCE [LARGE SCALE GENOMIC DNA]</scope>
    <source>
        <strain evidence="1 2">Egypt</strain>
    </source>
</reference>
<sequence>MDTCNLEIPNNHSNSRHVKDYLELFEIWCLACKSLDAEMKTAQFLTAVRKEAYALIKNLAFLESPIQLKYDELKELLLKHFQPVDFARPTKATVITENWSFIQAVADVVIIHRQ</sequence>
<dbReference type="Proteomes" id="UP000272942">
    <property type="component" value="Unassembled WGS sequence"/>
</dbReference>
<evidence type="ECO:0000313" key="2">
    <source>
        <dbReference type="Proteomes" id="UP000272942"/>
    </source>
</evidence>
<dbReference type="EMBL" id="UZAN01054560">
    <property type="protein sequence ID" value="VDP90474.1"/>
    <property type="molecule type" value="Genomic_DNA"/>
</dbReference>
<proteinExistence type="predicted"/>
<accession>A0A183B1W7</accession>
<protein>
    <submittedName>
        <fullName evidence="3">Retrotrans_gag domain-containing protein</fullName>
    </submittedName>
</protein>
<dbReference type="WBParaSite" id="ECPE_0001324101-mRNA-1">
    <property type="protein sequence ID" value="ECPE_0001324101-mRNA-1"/>
    <property type="gene ID" value="ECPE_0001324101"/>
</dbReference>
<dbReference type="OrthoDB" id="10064127at2759"/>
<gene>
    <name evidence="1" type="ORF">ECPE_LOCUS13202</name>
</gene>
<organism evidence="3">
    <name type="scientific">Echinostoma caproni</name>
    <dbReference type="NCBI Taxonomy" id="27848"/>
    <lineage>
        <taxon>Eukaryota</taxon>
        <taxon>Metazoa</taxon>
        <taxon>Spiralia</taxon>
        <taxon>Lophotrochozoa</taxon>
        <taxon>Platyhelminthes</taxon>
        <taxon>Trematoda</taxon>
        <taxon>Digenea</taxon>
        <taxon>Plagiorchiida</taxon>
        <taxon>Echinostomata</taxon>
        <taxon>Echinostomatoidea</taxon>
        <taxon>Echinostomatidae</taxon>
        <taxon>Echinostoma</taxon>
    </lineage>
</organism>